<proteinExistence type="predicted"/>
<dbReference type="SMART" id="SM00746">
    <property type="entry name" value="TRASH"/>
    <property type="match status" value="1"/>
</dbReference>
<accession>A0A1M5J7P4</accession>
<dbReference type="GO" id="GO:0016491">
    <property type="term" value="F:oxidoreductase activity"/>
    <property type="evidence" value="ECO:0007669"/>
    <property type="project" value="InterPro"/>
</dbReference>
<dbReference type="InterPro" id="IPR011017">
    <property type="entry name" value="TRASH_dom"/>
</dbReference>
<dbReference type="InterPro" id="IPR012348">
    <property type="entry name" value="RNR-like"/>
</dbReference>
<dbReference type="InterPro" id="IPR007029">
    <property type="entry name" value="YHS_dom"/>
</dbReference>
<name>A0A1M5J7P4_9SPHI</name>
<dbReference type="EMBL" id="FQUQ01000005">
    <property type="protein sequence ID" value="SHG36594.1"/>
    <property type="molecule type" value="Genomic_DNA"/>
</dbReference>
<protein>
    <submittedName>
        <fullName evidence="2">YHS domain-containing protein</fullName>
    </submittedName>
</protein>
<dbReference type="Pfam" id="PF04945">
    <property type="entry name" value="YHS"/>
    <property type="match status" value="1"/>
</dbReference>
<sequence>MALLFSTTAFKSNGNPVKSVGNLAESARNSALFAAQQVQTDTLKTDAKDPVCGMKVKKGATLTHTHDKTTYGFCSKSCKKSFVSNPDKYLKK</sequence>
<dbReference type="OrthoDB" id="6382410at2"/>
<feature type="domain" description="TRASH" evidence="1">
    <location>
        <begin position="49"/>
        <end position="86"/>
    </location>
</feature>
<keyword evidence="3" id="KW-1185">Reference proteome</keyword>
<reference evidence="3" key="1">
    <citation type="submission" date="2016-11" db="EMBL/GenBank/DDBJ databases">
        <authorList>
            <person name="Varghese N."/>
            <person name="Submissions S."/>
        </authorList>
    </citation>
    <scope>NUCLEOTIDE SEQUENCE [LARGE SCALE GENOMIC DNA]</scope>
    <source>
        <strain evidence="3">DSM 16990</strain>
    </source>
</reference>
<dbReference type="AlphaFoldDB" id="A0A1M5J7P4"/>
<organism evidence="2 3">
    <name type="scientific">Pedobacter caeni</name>
    <dbReference type="NCBI Taxonomy" id="288992"/>
    <lineage>
        <taxon>Bacteria</taxon>
        <taxon>Pseudomonadati</taxon>
        <taxon>Bacteroidota</taxon>
        <taxon>Sphingobacteriia</taxon>
        <taxon>Sphingobacteriales</taxon>
        <taxon>Sphingobacteriaceae</taxon>
        <taxon>Pedobacter</taxon>
    </lineage>
</organism>
<dbReference type="Proteomes" id="UP000184287">
    <property type="component" value="Unassembled WGS sequence"/>
</dbReference>
<gene>
    <name evidence="2" type="ORF">SAMN04488522_105235</name>
</gene>
<dbReference type="InterPro" id="IPR009078">
    <property type="entry name" value="Ferritin-like_SF"/>
</dbReference>
<evidence type="ECO:0000259" key="1">
    <source>
        <dbReference type="SMART" id="SM00746"/>
    </source>
</evidence>
<dbReference type="STRING" id="288992.SAMN04488522_105235"/>
<dbReference type="SUPFAM" id="SSF47240">
    <property type="entry name" value="Ferritin-like"/>
    <property type="match status" value="1"/>
</dbReference>
<dbReference type="Gene3D" id="1.10.620.20">
    <property type="entry name" value="Ribonucleotide Reductase, subunit A"/>
    <property type="match status" value="1"/>
</dbReference>
<evidence type="ECO:0000313" key="3">
    <source>
        <dbReference type="Proteomes" id="UP000184287"/>
    </source>
</evidence>
<evidence type="ECO:0000313" key="2">
    <source>
        <dbReference type="EMBL" id="SHG36594.1"/>
    </source>
</evidence>